<dbReference type="OrthoDB" id="9773087at2"/>
<feature type="binding site" evidence="8">
    <location>
        <begin position="183"/>
        <end position="186"/>
    </location>
    <ligand>
        <name>ATP</name>
        <dbReference type="ChEBI" id="CHEBI:30616"/>
    </ligand>
</feature>
<comment type="miscellaneous">
    <text evidence="8">The reaction proceeds by a bi uni uni bi ping pong mechanism.</text>
</comment>
<dbReference type="EC" id="6.3.2.1" evidence="8"/>
<dbReference type="HAMAP" id="MF_00158">
    <property type="entry name" value="PanC"/>
    <property type="match status" value="1"/>
</dbReference>
<proteinExistence type="inferred from homology"/>
<dbReference type="GO" id="GO:0015940">
    <property type="term" value="P:pantothenate biosynthetic process"/>
    <property type="evidence" value="ECO:0007669"/>
    <property type="project" value="UniProtKB-UniRule"/>
</dbReference>
<feature type="active site" description="Proton donor" evidence="8">
    <location>
        <position position="35"/>
    </location>
</feature>
<feature type="binding site" evidence="8">
    <location>
        <begin position="146"/>
        <end position="149"/>
    </location>
    <ligand>
        <name>ATP</name>
        <dbReference type="ChEBI" id="CHEBI:30616"/>
    </ligand>
</feature>
<evidence type="ECO:0000256" key="5">
    <source>
        <dbReference type="ARBA" id="ARBA00022741"/>
    </source>
</evidence>
<feature type="binding site" evidence="8">
    <location>
        <position position="175"/>
    </location>
    <ligand>
        <name>ATP</name>
        <dbReference type="ChEBI" id="CHEBI:30616"/>
    </ligand>
</feature>
<comment type="pathway">
    <text evidence="1 8">Cofactor biosynthesis; (R)-pantothenate biosynthesis; (R)-pantothenate from (R)-pantoate and beta-alanine: step 1/1.</text>
</comment>
<dbReference type="Pfam" id="PF02569">
    <property type="entry name" value="Pantoate_ligase"/>
    <property type="match status" value="1"/>
</dbReference>
<dbReference type="GO" id="GO:0005829">
    <property type="term" value="C:cytosol"/>
    <property type="evidence" value="ECO:0007669"/>
    <property type="project" value="TreeGrafter"/>
</dbReference>
<keyword evidence="6 8" id="KW-0067">ATP-binding</keyword>
<evidence type="ECO:0000256" key="8">
    <source>
        <dbReference type="HAMAP-Rule" id="MF_00158"/>
    </source>
</evidence>
<keyword evidence="8" id="KW-0963">Cytoplasm</keyword>
<feature type="binding site" evidence="8">
    <location>
        <position position="152"/>
    </location>
    <ligand>
        <name>(R)-pantoate</name>
        <dbReference type="ChEBI" id="CHEBI:15980"/>
    </ligand>
</feature>
<dbReference type="GO" id="GO:0005524">
    <property type="term" value="F:ATP binding"/>
    <property type="evidence" value="ECO:0007669"/>
    <property type="project" value="UniProtKB-KW"/>
</dbReference>
<evidence type="ECO:0000313" key="10">
    <source>
        <dbReference type="Proteomes" id="UP000243197"/>
    </source>
</evidence>
<sequence>MEIYTTVSEISTFVSDKSHKTIGFVPTMGELHGGHMSLVKLSKQENDITVCSIFVNPTQFDNKSDLERYPRNTVSDIEKLNEAKCDVLFLPSVLEIYPQGDKLESIYLNGLDRVMEGAFRGAHFKGVATVVKRLFDIIPANNAYFGKKDYQQLLIVKHLVKVYGLNTNIVGCETVRDPNGLALSSRNKLLSKQHKEKAGFIYKTLKTASDMLKRCSLSNTKKWVESQFDKEYFRLEYFEVAEKNTLEIASEIEKDKKYRLFIALFVGEVRLIDNIPLQN</sequence>
<name>A0A1J1EBP4_9FLAO</name>
<evidence type="ECO:0000313" key="9">
    <source>
        <dbReference type="EMBL" id="BAV94928.1"/>
    </source>
</evidence>
<keyword evidence="4 8" id="KW-0566">Pantothenate biosynthesis</keyword>
<dbReference type="InterPro" id="IPR003721">
    <property type="entry name" value="Pantoate_ligase"/>
</dbReference>
<dbReference type="InterPro" id="IPR042176">
    <property type="entry name" value="Pantoate_ligase_C"/>
</dbReference>
<accession>A0A1J1EBP4</accession>
<comment type="function">
    <text evidence="8">Catalyzes the condensation of pantoate with beta-alanine in an ATP-dependent reaction via a pantoyl-adenylate intermediate.</text>
</comment>
<comment type="subcellular location">
    <subcellularLocation>
        <location evidence="8">Cytoplasm</location>
    </subcellularLocation>
</comment>
<dbReference type="EMBL" id="AP014564">
    <property type="protein sequence ID" value="BAV94928.1"/>
    <property type="molecule type" value="Genomic_DNA"/>
</dbReference>
<evidence type="ECO:0000256" key="4">
    <source>
        <dbReference type="ARBA" id="ARBA00022655"/>
    </source>
</evidence>
<dbReference type="NCBIfam" id="TIGR00018">
    <property type="entry name" value="panC"/>
    <property type="match status" value="1"/>
</dbReference>
<keyword evidence="10" id="KW-1185">Reference proteome</keyword>
<protein>
    <recommendedName>
        <fullName evidence="8">Pantothenate synthetase</fullName>
        <shortName evidence="8">PS</shortName>
        <ecNumber evidence="8">6.3.2.1</ecNumber>
    </recommendedName>
    <alternativeName>
        <fullName evidence="8">Pantoate--beta-alanine ligase</fullName>
    </alternativeName>
    <alternativeName>
        <fullName evidence="8">Pantoate-activating enzyme</fullName>
    </alternativeName>
</protein>
<gene>
    <name evidence="8" type="primary">panC</name>
    <name evidence="9" type="ORF">JBKA6_0915</name>
</gene>
<feature type="binding site" evidence="8">
    <location>
        <begin position="28"/>
        <end position="35"/>
    </location>
    <ligand>
        <name>ATP</name>
        <dbReference type="ChEBI" id="CHEBI:30616"/>
    </ligand>
</feature>
<dbReference type="UniPathway" id="UPA00028">
    <property type="reaction ID" value="UER00005"/>
</dbReference>
<comment type="catalytic activity">
    <reaction evidence="7 8">
        <text>(R)-pantoate + beta-alanine + ATP = (R)-pantothenate + AMP + diphosphate + H(+)</text>
        <dbReference type="Rhea" id="RHEA:10912"/>
        <dbReference type="ChEBI" id="CHEBI:15378"/>
        <dbReference type="ChEBI" id="CHEBI:15980"/>
        <dbReference type="ChEBI" id="CHEBI:29032"/>
        <dbReference type="ChEBI" id="CHEBI:30616"/>
        <dbReference type="ChEBI" id="CHEBI:33019"/>
        <dbReference type="ChEBI" id="CHEBI:57966"/>
        <dbReference type="ChEBI" id="CHEBI:456215"/>
        <dbReference type="EC" id="6.3.2.1"/>
    </reaction>
</comment>
<feature type="binding site" evidence="8">
    <location>
        <position position="59"/>
    </location>
    <ligand>
        <name>(R)-pantoate</name>
        <dbReference type="ChEBI" id="CHEBI:15980"/>
    </ligand>
</feature>
<keyword evidence="3 8" id="KW-0436">Ligase</keyword>
<evidence type="ECO:0000256" key="3">
    <source>
        <dbReference type="ARBA" id="ARBA00022598"/>
    </source>
</evidence>
<dbReference type="CDD" id="cd00560">
    <property type="entry name" value="PanC"/>
    <property type="match status" value="1"/>
</dbReference>
<evidence type="ECO:0000256" key="6">
    <source>
        <dbReference type="ARBA" id="ARBA00022840"/>
    </source>
</evidence>
<dbReference type="PANTHER" id="PTHR21299:SF1">
    <property type="entry name" value="PANTOATE--BETA-ALANINE LIGASE"/>
    <property type="match status" value="1"/>
</dbReference>
<organism evidence="9 10">
    <name type="scientific">Ichthyobacterium seriolicida</name>
    <dbReference type="NCBI Taxonomy" id="242600"/>
    <lineage>
        <taxon>Bacteria</taxon>
        <taxon>Pseudomonadati</taxon>
        <taxon>Bacteroidota</taxon>
        <taxon>Flavobacteriia</taxon>
        <taxon>Flavobacteriales</taxon>
        <taxon>Ichthyobacteriaceae</taxon>
        <taxon>Ichthyobacterium</taxon>
    </lineage>
</organism>
<evidence type="ECO:0000256" key="7">
    <source>
        <dbReference type="ARBA" id="ARBA00048258"/>
    </source>
</evidence>
<dbReference type="PANTHER" id="PTHR21299">
    <property type="entry name" value="CYTIDYLATE KINASE/PANTOATE-BETA-ALANINE LIGASE"/>
    <property type="match status" value="1"/>
</dbReference>
<dbReference type="Gene3D" id="3.40.50.620">
    <property type="entry name" value="HUPs"/>
    <property type="match status" value="1"/>
</dbReference>
<comment type="subunit">
    <text evidence="8">Homodimer.</text>
</comment>
<dbReference type="Gene3D" id="3.30.1300.10">
    <property type="entry name" value="Pantoate-beta-alanine ligase, C-terminal domain"/>
    <property type="match status" value="1"/>
</dbReference>
<evidence type="ECO:0000256" key="2">
    <source>
        <dbReference type="ARBA" id="ARBA00009256"/>
    </source>
</evidence>
<dbReference type="AlphaFoldDB" id="A0A1J1EBP4"/>
<dbReference type="KEGG" id="ise:JBKA6_0915"/>
<comment type="similarity">
    <text evidence="2 8">Belongs to the pantothenate synthetase family.</text>
</comment>
<keyword evidence="5 8" id="KW-0547">Nucleotide-binding</keyword>
<dbReference type="Proteomes" id="UP000243197">
    <property type="component" value="Chromosome"/>
</dbReference>
<dbReference type="GO" id="GO:0004592">
    <property type="term" value="F:pantoate-beta-alanine ligase activity"/>
    <property type="evidence" value="ECO:0007669"/>
    <property type="project" value="UniProtKB-UniRule"/>
</dbReference>
<feature type="binding site" evidence="8">
    <location>
        <position position="59"/>
    </location>
    <ligand>
        <name>beta-alanine</name>
        <dbReference type="ChEBI" id="CHEBI:57966"/>
    </ligand>
</feature>
<dbReference type="SUPFAM" id="SSF52374">
    <property type="entry name" value="Nucleotidylyl transferase"/>
    <property type="match status" value="1"/>
</dbReference>
<evidence type="ECO:0000256" key="1">
    <source>
        <dbReference type="ARBA" id="ARBA00004990"/>
    </source>
</evidence>
<reference evidence="9 10" key="1">
    <citation type="submission" date="2014-03" db="EMBL/GenBank/DDBJ databases">
        <title>complete genome sequence of Flavobacteriaceae bacterium JBKA-6.</title>
        <authorList>
            <person name="Takano T."/>
            <person name="Nakamura Y."/>
            <person name="Takuma S."/>
            <person name="Yasuike M."/>
            <person name="Matsuyama T."/>
            <person name="Sakai T."/>
            <person name="Fujiwara A."/>
            <person name="Kimoto K."/>
            <person name="Fukuda Y."/>
            <person name="Kondo H."/>
            <person name="Hirono I."/>
            <person name="Nakayasu C."/>
        </authorList>
    </citation>
    <scope>NUCLEOTIDE SEQUENCE [LARGE SCALE GENOMIC DNA]</scope>
    <source>
        <strain evidence="9 10">JBKA-6</strain>
    </source>
</reference>
<dbReference type="RefSeq" id="WP_096686299.1">
    <property type="nucleotide sequence ID" value="NZ_AP014564.1"/>
</dbReference>
<dbReference type="InterPro" id="IPR014729">
    <property type="entry name" value="Rossmann-like_a/b/a_fold"/>
</dbReference>